<dbReference type="KEGG" id="dol:Dole_2715"/>
<keyword evidence="3" id="KW-1185">Reference proteome</keyword>
<evidence type="ECO:0000313" key="3">
    <source>
        <dbReference type="Proteomes" id="UP000008561"/>
    </source>
</evidence>
<name>A8ZXD9_DESOH</name>
<dbReference type="RefSeq" id="WP_012176129.1">
    <property type="nucleotide sequence ID" value="NC_009943.1"/>
</dbReference>
<feature type="region of interest" description="Disordered" evidence="1">
    <location>
        <begin position="275"/>
        <end position="300"/>
    </location>
</feature>
<dbReference type="HOGENOM" id="CLU_570771_0_0_7"/>
<dbReference type="STRING" id="96561.Dole_2715"/>
<dbReference type="OrthoDB" id="6807706at2"/>
<sequence length="478" mass="55469">MARRIENEGLYNTIKLFFEKCLLEDKSLLWPDQNYWTLDNVKSLKRRLIDSPLLGKTLAFEEKLEKQMDGASPSEWAIICDIYFVYFLPSINITLDKIRKDISWAASHARVTPPVESDPIWQVQRHGFSRTAFKYHTKYSQFWFIVLFTLHIKEQESAQSIISDHTAMKNAMDMVLENIELCNDRGYDMRHAILYMAFPDYYERIISTRDKKWIVDAYRKKVALPVPADLDDAILLIRNALKKEYDKSDRQFDFYTDLKDGWRPNTSASKVDITVDTDKGPVTVPPPEPESDTATDTKKEHTEHTEIQWMLLNLGNDMGLDLWVANNDRNKEINNQRLGDLPRVKKSLPLTFDEATNKTIQLIDVLWLKQNTILAAFEIESTTSIYSGILRMADLIAMQPHINIPLYIVAPDERREKVYAEVNRPVFSSLSTPMNQICKYIPFSGLRSTIKNTASMTKYLKPEFLDEIAEDCEVDQNE</sequence>
<dbReference type="eggNOG" id="COG0714">
    <property type="taxonomic scope" value="Bacteria"/>
</dbReference>
<organism evidence="2 3">
    <name type="scientific">Desulfosudis oleivorans (strain DSM 6200 / JCM 39069 / Hxd3)</name>
    <name type="common">Desulfococcus oleovorans</name>
    <dbReference type="NCBI Taxonomy" id="96561"/>
    <lineage>
        <taxon>Bacteria</taxon>
        <taxon>Pseudomonadati</taxon>
        <taxon>Thermodesulfobacteriota</taxon>
        <taxon>Desulfobacteria</taxon>
        <taxon>Desulfobacterales</taxon>
        <taxon>Desulfosudaceae</taxon>
        <taxon>Desulfosudis</taxon>
    </lineage>
</organism>
<evidence type="ECO:0000313" key="2">
    <source>
        <dbReference type="EMBL" id="ABW68518.1"/>
    </source>
</evidence>
<protein>
    <submittedName>
        <fullName evidence="2">Uncharacterized protein</fullName>
    </submittedName>
</protein>
<evidence type="ECO:0000256" key="1">
    <source>
        <dbReference type="SAM" id="MobiDB-lite"/>
    </source>
</evidence>
<reference evidence="2 3" key="1">
    <citation type="submission" date="2007-10" db="EMBL/GenBank/DDBJ databases">
        <title>Complete sequence of Desulfococcus oleovorans Hxd3.</title>
        <authorList>
            <consortium name="US DOE Joint Genome Institute"/>
            <person name="Copeland A."/>
            <person name="Lucas S."/>
            <person name="Lapidus A."/>
            <person name="Barry K."/>
            <person name="Glavina del Rio T."/>
            <person name="Dalin E."/>
            <person name="Tice H."/>
            <person name="Pitluck S."/>
            <person name="Kiss H."/>
            <person name="Brettin T."/>
            <person name="Bruce D."/>
            <person name="Detter J.C."/>
            <person name="Han C."/>
            <person name="Schmutz J."/>
            <person name="Larimer F."/>
            <person name="Land M."/>
            <person name="Hauser L."/>
            <person name="Kyrpides N."/>
            <person name="Kim E."/>
            <person name="Wawrik B."/>
            <person name="Richardson P."/>
        </authorList>
    </citation>
    <scope>NUCLEOTIDE SEQUENCE [LARGE SCALE GENOMIC DNA]</scope>
    <source>
        <strain evidence="3">DSM 6200 / JCM 39069 / Hxd3</strain>
    </source>
</reference>
<gene>
    <name evidence="2" type="ordered locus">Dole_2715</name>
</gene>
<proteinExistence type="predicted"/>
<accession>A8ZXD9</accession>
<dbReference type="Proteomes" id="UP000008561">
    <property type="component" value="Chromosome"/>
</dbReference>
<dbReference type="EMBL" id="CP000859">
    <property type="protein sequence ID" value="ABW68518.1"/>
    <property type="molecule type" value="Genomic_DNA"/>
</dbReference>
<dbReference type="AlphaFoldDB" id="A8ZXD9"/>